<name>A0A1G8AJY7_9PROT</name>
<feature type="region of interest" description="Disordered" evidence="1">
    <location>
        <begin position="1"/>
        <end position="42"/>
    </location>
</feature>
<protein>
    <recommendedName>
        <fullName evidence="4">Anti-sigma factor NepR domain-containing protein</fullName>
    </recommendedName>
</protein>
<organism evidence="2 3">
    <name type="scientific">Roseospirillum parvum</name>
    <dbReference type="NCBI Taxonomy" id="83401"/>
    <lineage>
        <taxon>Bacteria</taxon>
        <taxon>Pseudomonadati</taxon>
        <taxon>Pseudomonadota</taxon>
        <taxon>Alphaproteobacteria</taxon>
        <taxon>Rhodospirillales</taxon>
        <taxon>Rhodospirillaceae</taxon>
        <taxon>Roseospirillum</taxon>
    </lineage>
</organism>
<gene>
    <name evidence="2" type="ORF">SAMN05421742_10521</name>
</gene>
<dbReference type="STRING" id="83401.SAMN05421742_10521"/>
<reference evidence="3" key="1">
    <citation type="submission" date="2016-10" db="EMBL/GenBank/DDBJ databases">
        <authorList>
            <person name="Varghese N."/>
            <person name="Submissions S."/>
        </authorList>
    </citation>
    <scope>NUCLEOTIDE SEQUENCE [LARGE SCALE GENOMIC DNA]</scope>
    <source>
        <strain evidence="3">930I</strain>
    </source>
</reference>
<dbReference type="EMBL" id="FNCV01000005">
    <property type="protein sequence ID" value="SDH21325.1"/>
    <property type="molecule type" value="Genomic_DNA"/>
</dbReference>
<evidence type="ECO:0000256" key="1">
    <source>
        <dbReference type="SAM" id="MobiDB-lite"/>
    </source>
</evidence>
<accession>A0A1G8AJY7</accession>
<feature type="compositionally biased region" description="Basic and acidic residues" evidence="1">
    <location>
        <begin position="1"/>
        <end position="21"/>
    </location>
</feature>
<sequence>MARPAKNQDSRRLGEAPERAAKGRSGPPTSEAAKAHRDPVSTGLRRIYGEVLAEPLPEPLHALARRLAGKRRDGEP</sequence>
<evidence type="ECO:0000313" key="2">
    <source>
        <dbReference type="EMBL" id="SDH21325.1"/>
    </source>
</evidence>
<proteinExistence type="predicted"/>
<evidence type="ECO:0008006" key="4">
    <source>
        <dbReference type="Google" id="ProtNLM"/>
    </source>
</evidence>
<keyword evidence="3" id="KW-1185">Reference proteome</keyword>
<dbReference type="Proteomes" id="UP000217076">
    <property type="component" value="Unassembled WGS sequence"/>
</dbReference>
<dbReference type="AlphaFoldDB" id="A0A1G8AJY7"/>
<evidence type="ECO:0000313" key="3">
    <source>
        <dbReference type="Proteomes" id="UP000217076"/>
    </source>
</evidence>